<organism evidence="1 2">
    <name type="scientific">Enterobacter cloacae</name>
    <dbReference type="NCBI Taxonomy" id="550"/>
    <lineage>
        <taxon>Bacteria</taxon>
        <taxon>Pseudomonadati</taxon>
        <taxon>Pseudomonadota</taxon>
        <taxon>Gammaproteobacteria</taxon>
        <taxon>Enterobacterales</taxon>
        <taxon>Enterobacteriaceae</taxon>
        <taxon>Enterobacter</taxon>
        <taxon>Enterobacter cloacae complex</taxon>
    </lineage>
</organism>
<protein>
    <submittedName>
        <fullName evidence="1">Uncharacterized protein</fullName>
    </submittedName>
</protein>
<comment type="caution">
    <text evidence="1">The sequence shown here is derived from an EMBL/GenBank/DDBJ whole genome shotgun (WGS) entry which is preliminary data.</text>
</comment>
<dbReference type="AlphaFoldDB" id="A0A427KHH5"/>
<evidence type="ECO:0000313" key="2">
    <source>
        <dbReference type="Proteomes" id="UP000275321"/>
    </source>
</evidence>
<name>A0A427KHH5_ENTCL</name>
<reference evidence="1 2" key="1">
    <citation type="submission" date="2018-10" db="EMBL/GenBank/DDBJ databases">
        <title>Transmission dynamics of multidrug resistant bacteria on intensive care unit surfaces.</title>
        <authorList>
            <person name="D'Souza A.W."/>
            <person name="Potter R.F."/>
            <person name="Wallace M."/>
            <person name="Shupe A."/>
            <person name="Patel S."/>
            <person name="Sun S."/>
            <person name="Gul D."/>
            <person name="Kwon J.H."/>
            <person name="Andleeb S."/>
            <person name="Burnham C.-A.D."/>
            <person name="Dantas G."/>
        </authorList>
    </citation>
    <scope>NUCLEOTIDE SEQUENCE [LARGE SCALE GENOMIC DNA]</scope>
    <source>
        <strain evidence="1 2">EC_073</strain>
    </source>
</reference>
<sequence length="85" mass="9894">MPILTSLACPAKLARRRVVQSVRVRFFIFIIIRPFVGVCVAEIKETFTAETQQIFNAERRAGNYRFLSSHYDIWFISEFMTAIGF</sequence>
<dbReference type="EMBL" id="RHWT01000030">
    <property type="protein sequence ID" value="RSB28836.1"/>
    <property type="molecule type" value="Genomic_DNA"/>
</dbReference>
<gene>
    <name evidence="1" type="ORF">EGK68_19015</name>
</gene>
<proteinExistence type="predicted"/>
<accession>A0A427KHH5</accession>
<dbReference type="Proteomes" id="UP000275321">
    <property type="component" value="Unassembled WGS sequence"/>
</dbReference>
<evidence type="ECO:0000313" key="1">
    <source>
        <dbReference type="EMBL" id="RSB28836.1"/>
    </source>
</evidence>